<evidence type="ECO:0000256" key="1">
    <source>
        <dbReference type="ARBA" id="ARBA00012831"/>
    </source>
</evidence>
<dbReference type="Pfam" id="PF03129">
    <property type="entry name" value="HGTP_anticodon"/>
    <property type="match status" value="1"/>
</dbReference>
<dbReference type="GO" id="GO:0005524">
    <property type="term" value="F:ATP binding"/>
    <property type="evidence" value="ECO:0007669"/>
    <property type="project" value="InterPro"/>
</dbReference>
<name>A0A2P6TXJ7_CHLSO</name>
<feature type="compositionally biased region" description="Low complexity" evidence="2">
    <location>
        <begin position="279"/>
        <end position="295"/>
    </location>
</feature>
<sequence>MARALLSLLFAALLLVASATAAKLPSNPNERRQALRQRCYERCMKKYGWKPVCVYSPSHPEPTSHMPTAKWVMPNKCTMGCQAKYAKYSEYFNLKVDKHTKVHVPRYCKKSVQVIYFDWSKPAEKDGRATCVAISRPASGARRRRRAKSPAAAGAVLAPPPRLLAQSGTLQLGRDATLQVELAEQELLQRAERMVNGGSGVAGQPTAAGVPAVVQPQSSVVAVPPELSKLLQRPAKQRGAVKEQPQESQQQQLDGKVPAEEQQPEAAAGQPTRRKQRQQRAAGGSDNGSSSGSSSPKKGQRRFIAPKSQGLLAWYDDTVVAAEQAYKQARRGRPDTAPSLGKALGKPIQGWMDERMEYMGFEQRSFPPLAPLGLPAHEAVAQQAAPAAAFDSGATRSCSSSGCGSMLSHVFAEWAQDEKGGGLPVLASQWHHVPGRVWDPRNAGLLLHECHAAHATYGHAQEHSQVMIQMYEEWARDVAGLPVVAGRRSARGTLRGAVATYTLEALVGDGRALQVASCHFLADNYSTVLGACFEGPDGEEQCIHQMGGGLQAAALSGVALVHGDDAGLRLPPELAPIQAVIVPMWFGSSKSKAALAEEAERVRRLLADAGVRAVVDGRRTRPGVRFGAADRCGAALRIEIGARDVASHTCTLVPRRASDATDPPTRLAGVSTEGGDALAAAVTDLLDDAQRELRWGAEAAVQEAVMDVGSFLELREVVEAGKWARGPWAGSPEDEQAILEETGASLRCIPLSQPTSLAYGFSTCLYSGYQATEAAIFARAL</sequence>
<feature type="region of interest" description="Disordered" evidence="2">
    <location>
        <begin position="233"/>
        <end position="301"/>
    </location>
</feature>
<dbReference type="PANTHER" id="PTHR43382:SF3">
    <property type="entry name" value="PROLINE--TRNA LIGASE, CHLOROPLASTIC_MITOCHONDRIAL"/>
    <property type="match status" value="1"/>
</dbReference>
<evidence type="ECO:0000313" key="6">
    <source>
        <dbReference type="Proteomes" id="UP000239899"/>
    </source>
</evidence>
<dbReference type="Gene3D" id="3.30.930.10">
    <property type="entry name" value="Bira Bifunctional Protein, Domain 2"/>
    <property type="match status" value="1"/>
</dbReference>
<dbReference type="STRING" id="3076.A0A2P6TXJ7"/>
<feature type="signal peptide" evidence="3">
    <location>
        <begin position="1"/>
        <end position="21"/>
    </location>
</feature>
<dbReference type="OrthoDB" id="511127at2759"/>
<dbReference type="InterPro" id="IPR045864">
    <property type="entry name" value="aa-tRNA-synth_II/BPL/LPL"/>
</dbReference>
<accession>A0A2P6TXJ7</accession>
<dbReference type="GO" id="GO:0017101">
    <property type="term" value="C:aminoacyl-tRNA synthetase multienzyme complex"/>
    <property type="evidence" value="ECO:0007669"/>
    <property type="project" value="TreeGrafter"/>
</dbReference>
<dbReference type="SUPFAM" id="SSF55681">
    <property type="entry name" value="Class II aaRS and biotin synthetases"/>
    <property type="match status" value="1"/>
</dbReference>
<dbReference type="EC" id="6.1.1.15" evidence="1"/>
<feature type="chain" id="PRO_5015103947" description="proline--tRNA ligase" evidence="3">
    <location>
        <begin position="22"/>
        <end position="781"/>
    </location>
</feature>
<dbReference type="InterPro" id="IPR036621">
    <property type="entry name" value="Anticodon-bd_dom_sf"/>
</dbReference>
<dbReference type="Pfam" id="PF09180">
    <property type="entry name" value="ProRS-C_1"/>
    <property type="match status" value="1"/>
</dbReference>
<dbReference type="InterPro" id="IPR004499">
    <property type="entry name" value="Pro-tRNA-ligase_IIa_arc-type"/>
</dbReference>
<dbReference type="GO" id="GO:0006433">
    <property type="term" value="P:prolyl-tRNA aminoacylation"/>
    <property type="evidence" value="ECO:0007669"/>
    <property type="project" value="InterPro"/>
</dbReference>
<dbReference type="Gene3D" id="3.40.50.800">
    <property type="entry name" value="Anticodon-binding domain"/>
    <property type="match status" value="1"/>
</dbReference>
<dbReference type="InterPro" id="IPR004154">
    <property type="entry name" value="Anticodon-bd"/>
</dbReference>
<dbReference type="SUPFAM" id="SSF52954">
    <property type="entry name" value="Class II aaRS ABD-related"/>
    <property type="match status" value="1"/>
</dbReference>
<dbReference type="AlphaFoldDB" id="A0A2P6TXJ7"/>
<feature type="compositionally biased region" description="Low complexity" evidence="2">
    <location>
        <begin position="260"/>
        <end position="271"/>
    </location>
</feature>
<dbReference type="Gene3D" id="3.30.110.30">
    <property type="entry name" value="C-terminal domain of ProRS"/>
    <property type="match status" value="1"/>
</dbReference>
<proteinExistence type="predicted"/>
<gene>
    <name evidence="5" type="ORF">C2E21_2329</name>
</gene>
<protein>
    <recommendedName>
        <fullName evidence="1">proline--tRNA ligase</fullName>
        <ecNumber evidence="1">6.1.1.15</ecNumber>
    </recommendedName>
</protein>
<dbReference type="EMBL" id="LHPG02000004">
    <property type="protein sequence ID" value="PRW58782.1"/>
    <property type="molecule type" value="Genomic_DNA"/>
</dbReference>
<keyword evidence="3" id="KW-0732">Signal</keyword>
<comment type="caution">
    <text evidence="5">The sequence shown here is derived from an EMBL/GenBank/DDBJ whole genome shotgun (WGS) entry which is preliminary data.</text>
</comment>
<dbReference type="GO" id="GO:0004827">
    <property type="term" value="F:proline-tRNA ligase activity"/>
    <property type="evidence" value="ECO:0007669"/>
    <property type="project" value="UniProtKB-EC"/>
</dbReference>
<keyword evidence="6" id="KW-1185">Reference proteome</keyword>
<dbReference type="GO" id="GO:0005737">
    <property type="term" value="C:cytoplasm"/>
    <property type="evidence" value="ECO:0007669"/>
    <property type="project" value="InterPro"/>
</dbReference>
<dbReference type="InterPro" id="IPR016061">
    <property type="entry name" value="Pro-tRNA_ligase_II_C"/>
</dbReference>
<dbReference type="PANTHER" id="PTHR43382">
    <property type="entry name" value="PROLYL-TRNA SYNTHETASE"/>
    <property type="match status" value="1"/>
</dbReference>
<evidence type="ECO:0000259" key="4">
    <source>
        <dbReference type="SMART" id="SM00946"/>
    </source>
</evidence>
<evidence type="ECO:0000313" key="5">
    <source>
        <dbReference type="EMBL" id="PRW58782.1"/>
    </source>
</evidence>
<organism evidence="5 6">
    <name type="scientific">Chlorella sorokiniana</name>
    <name type="common">Freshwater green alga</name>
    <dbReference type="NCBI Taxonomy" id="3076"/>
    <lineage>
        <taxon>Eukaryota</taxon>
        <taxon>Viridiplantae</taxon>
        <taxon>Chlorophyta</taxon>
        <taxon>core chlorophytes</taxon>
        <taxon>Trebouxiophyceae</taxon>
        <taxon>Chlorellales</taxon>
        <taxon>Chlorellaceae</taxon>
        <taxon>Chlorella clade</taxon>
        <taxon>Chlorella</taxon>
    </lineage>
</organism>
<dbReference type="InterPro" id="IPR017449">
    <property type="entry name" value="Pro-tRNA_synth_II"/>
</dbReference>
<reference evidence="5 6" key="1">
    <citation type="journal article" date="2018" name="Plant J.">
        <title>Genome sequences of Chlorella sorokiniana UTEX 1602 and Micractinium conductrix SAG 241.80: implications to maltose excretion by a green alga.</title>
        <authorList>
            <person name="Arriola M.B."/>
            <person name="Velmurugan N."/>
            <person name="Zhang Y."/>
            <person name="Plunkett M.H."/>
            <person name="Hondzo H."/>
            <person name="Barney B.M."/>
        </authorList>
    </citation>
    <scope>NUCLEOTIDE SEQUENCE [LARGE SCALE GENOMIC DNA]</scope>
    <source>
        <strain evidence="6">UTEX 1602</strain>
    </source>
</reference>
<evidence type="ECO:0000256" key="2">
    <source>
        <dbReference type="SAM" id="MobiDB-lite"/>
    </source>
</evidence>
<dbReference type="Proteomes" id="UP000239899">
    <property type="component" value="Unassembled WGS sequence"/>
</dbReference>
<dbReference type="SMART" id="SM00946">
    <property type="entry name" value="ProRS-C_1"/>
    <property type="match status" value="1"/>
</dbReference>
<feature type="domain" description="Proline-tRNA ligase class II C-terminal" evidence="4">
    <location>
        <begin position="711"/>
        <end position="781"/>
    </location>
</feature>
<dbReference type="SUPFAM" id="SSF64586">
    <property type="entry name" value="C-terminal domain of ProRS"/>
    <property type="match status" value="1"/>
</dbReference>
<evidence type="ECO:0000256" key="3">
    <source>
        <dbReference type="SAM" id="SignalP"/>
    </source>
</evidence>